<dbReference type="PROSITE" id="PS51078">
    <property type="entry name" value="ICLR_ED"/>
    <property type="match status" value="1"/>
</dbReference>
<keyword evidence="1" id="KW-0319">Glycerol metabolism</keyword>
<protein>
    <recommendedName>
        <fullName evidence="6">Glycerol operon regulatory protein</fullName>
    </recommendedName>
</protein>
<dbReference type="SUPFAM" id="SSF46785">
    <property type="entry name" value="Winged helix' DNA-binding domain"/>
    <property type="match status" value="1"/>
</dbReference>
<dbReference type="GO" id="GO:0003677">
    <property type="term" value="F:DNA binding"/>
    <property type="evidence" value="ECO:0007669"/>
    <property type="project" value="UniProtKB-KW"/>
</dbReference>
<name>A0A560WD85_9MICO</name>
<keyword evidence="2" id="KW-0805">Transcription regulation</keyword>
<evidence type="ECO:0000256" key="4">
    <source>
        <dbReference type="ARBA" id="ARBA00023163"/>
    </source>
</evidence>
<dbReference type="InterPro" id="IPR029016">
    <property type="entry name" value="GAF-like_dom_sf"/>
</dbReference>
<dbReference type="Pfam" id="PF09339">
    <property type="entry name" value="HTH_IclR"/>
    <property type="match status" value="1"/>
</dbReference>
<dbReference type="SUPFAM" id="SSF55781">
    <property type="entry name" value="GAF domain-like"/>
    <property type="match status" value="1"/>
</dbReference>
<dbReference type="GO" id="GO:0045892">
    <property type="term" value="P:negative regulation of DNA-templated transcription"/>
    <property type="evidence" value="ECO:0007669"/>
    <property type="project" value="TreeGrafter"/>
</dbReference>
<dbReference type="FunFam" id="1.10.10.10:FF:000056">
    <property type="entry name" value="IclR family transcriptional regulator"/>
    <property type="match status" value="1"/>
</dbReference>
<gene>
    <name evidence="9" type="ORF">FB557_1050</name>
</gene>
<proteinExistence type="predicted"/>
<dbReference type="AlphaFoldDB" id="A0A560WD85"/>
<dbReference type="InterPro" id="IPR014757">
    <property type="entry name" value="Tscrpt_reg_IclR_C"/>
</dbReference>
<evidence type="ECO:0000259" key="7">
    <source>
        <dbReference type="PROSITE" id="PS51077"/>
    </source>
</evidence>
<evidence type="ECO:0000256" key="3">
    <source>
        <dbReference type="ARBA" id="ARBA00023125"/>
    </source>
</evidence>
<dbReference type="InterPro" id="IPR036390">
    <property type="entry name" value="WH_DNA-bd_sf"/>
</dbReference>
<feature type="domain" description="HTH iclR-type" evidence="7">
    <location>
        <begin position="18"/>
        <end position="79"/>
    </location>
</feature>
<feature type="domain" description="IclR-ED" evidence="8">
    <location>
        <begin position="80"/>
        <end position="258"/>
    </location>
</feature>
<evidence type="ECO:0000256" key="1">
    <source>
        <dbReference type="ARBA" id="ARBA00022798"/>
    </source>
</evidence>
<dbReference type="PANTHER" id="PTHR30136:SF24">
    <property type="entry name" value="HTH-TYPE TRANSCRIPTIONAL REPRESSOR ALLR"/>
    <property type="match status" value="1"/>
</dbReference>
<dbReference type="InterPro" id="IPR050707">
    <property type="entry name" value="HTH_MetabolicPath_Reg"/>
</dbReference>
<reference evidence="9 10" key="1">
    <citation type="submission" date="2019-06" db="EMBL/GenBank/DDBJ databases">
        <title>Sequencing the genomes of 1000 actinobacteria strains.</title>
        <authorList>
            <person name="Klenk H.-P."/>
        </authorList>
    </citation>
    <scope>NUCLEOTIDE SEQUENCE [LARGE SCALE GENOMIC DNA]</scope>
    <source>
        <strain evidence="9 10">DSM 18935</strain>
    </source>
</reference>
<comment type="caution">
    <text evidence="9">The sequence shown here is derived from an EMBL/GenBank/DDBJ whole genome shotgun (WGS) entry which is preliminary data.</text>
</comment>
<keyword evidence="10" id="KW-1185">Reference proteome</keyword>
<evidence type="ECO:0000313" key="10">
    <source>
        <dbReference type="Proteomes" id="UP000315628"/>
    </source>
</evidence>
<dbReference type="InterPro" id="IPR005471">
    <property type="entry name" value="Tscrpt_reg_IclR_N"/>
</dbReference>
<dbReference type="GO" id="GO:0003700">
    <property type="term" value="F:DNA-binding transcription factor activity"/>
    <property type="evidence" value="ECO:0007669"/>
    <property type="project" value="TreeGrafter"/>
</dbReference>
<keyword evidence="4" id="KW-0804">Transcription</keyword>
<dbReference type="Pfam" id="PF01614">
    <property type="entry name" value="IclR_C"/>
    <property type="match status" value="1"/>
</dbReference>
<evidence type="ECO:0000256" key="6">
    <source>
        <dbReference type="ARBA" id="ARBA00070406"/>
    </source>
</evidence>
<dbReference type="Gene3D" id="1.10.10.10">
    <property type="entry name" value="Winged helix-like DNA-binding domain superfamily/Winged helix DNA-binding domain"/>
    <property type="match status" value="1"/>
</dbReference>
<accession>A0A560WD85</accession>
<evidence type="ECO:0000313" key="9">
    <source>
        <dbReference type="EMBL" id="TWD15536.1"/>
    </source>
</evidence>
<keyword evidence="3" id="KW-0238">DNA-binding</keyword>
<dbReference type="InterPro" id="IPR036388">
    <property type="entry name" value="WH-like_DNA-bd_sf"/>
</dbReference>
<evidence type="ECO:0000256" key="2">
    <source>
        <dbReference type="ARBA" id="ARBA00023015"/>
    </source>
</evidence>
<dbReference type="Proteomes" id="UP000315628">
    <property type="component" value="Unassembled WGS sequence"/>
</dbReference>
<evidence type="ECO:0000256" key="5">
    <source>
        <dbReference type="ARBA" id="ARBA00058938"/>
    </source>
</evidence>
<evidence type="ECO:0000259" key="8">
    <source>
        <dbReference type="PROSITE" id="PS51078"/>
    </source>
</evidence>
<sequence>MPRVASTPRRSAPQTDALRSVRIALDVLECFATDEQLGVTDVATKIGVAKSTAHRMLSVLVDRGYTEHVEGSSQYRLGMHIYELGQLAQGRHQLRYSALPLMYAVQAATGLIVNLSVPEGGDVVFVERLEQPGLGHLVEHLGRRLPAHTTSSGKAIAAFNPCFGEARRVAGFPPRVSRTVRSSADWERELTFVRRNGFARSVSESVDDLATVAVPILNIAGMAVAAMSVMGPTERVTTDIERLAQVLRLESRRLQPQL</sequence>
<comment type="function">
    <text evidence="5">May be an activator protein for the gylABX operon.</text>
</comment>
<dbReference type="SMART" id="SM00346">
    <property type="entry name" value="HTH_ICLR"/>
    <property type="match status" value="1"/>
</dbReference>
<organism evidence="9 10">
    <name type="scientific">Marihabitans asiaticum</name>
    <dbReference type="NCBI Taxonomy" id="415218"/>
    <lineage>
        <taxon>Bacteria</taxon>
        <taxon>Bacillati</taxon>
        <taxon>Actinomycetota</taxon>
        <taxon>Actinomycetes</taxon>
        <taxon>Micrococcales</taxon>
        <taxon>Intrasporangiaceae</taxon>
        <taxon>Marihabitans</taxon>
    </lineage>
</organism>
<dbReference type="PANTHER" id="PTHR30136">
    <property type="entry name" value="HELIX-TURN-HELIX TRANSCRIPTIONAL REGULATOR, ICLR FAMILY"/>
    <property type="match status" value="1"/>
</dbReference>
<dbReference type="Gene3D" id="3.30.450.40">
    <property type="match status" value="1"/>
</dbReference>
<dbReference type="PROSITE" id="PS51077">
    <property type="entry name" value="HTH_ICLR"/>
    <property type="match status" value="1"/>
</dbReference>
<dbReference type="EMBL" id="VIUW01000002">
    <property type="protein sequence ID" value="TWD15536.1"/>
    <property type="molecule type" value="Genomic_DNA"/>
</dbReference>
<dbReference type="GO" id="GO:0006071">
    <property type="term" value="P:glycerol metabolic process"/>
    <property type="evidence" value="ECO:0007669"/>
    <property type="project" value="UniProtKB-KW"/>
</dbReference>